<reference evidence="1 2" key="1">
    <citation type="submission" date="2020-05" db="EMBL/GenBank/DDBJ databases">
        <title>MicrobeNet Type strains.</title>
        <authorList>
            <person name="Nicholson A.C."/>
        </authorList>
    </citation>
    <scope>NUCLEOTIDE SEQUENCE [LARGE SCALE GENOMIC DNA]</scope>
    <source>
        <strain evidence="1 2">JCM 14547</strain>
    </source>
</reference>
<dbReference type="Gene3D" id="3.40.50.1000">
    <property type="entry name" value="HAD superfamily/HAD-like"/>
    <property type="match status" value="1"/>
</dbReference>
<organism evidence="1 2">
    <name type="scientific">Pseudokineococcus marinus</name>
    <dbReference type="NCBI Taxonomy" id="351215"/>
    <lineage>
        <taxon>Bacteria</taxon>
        <taxon>Bacillati</taxon>
        <taxon>Actinomycetota</taxon>
        <taxon>Actinomycetes</taxon>
        <taxon>Kineosporiales</taxon>
        <taxon>Kineosporiaceae</taxon>
        <taxon>Pseudokineococcus</taxon>
    </lineage>
</organism>
<dbReference type="AlphaFoldDB" id="A0A849BPG3"/>
<proteinExistence type="predicted"/>
<keyword evidence="1" id="KW-0378">Hydrolase</keyword>
<protein>
    <submittedName>
        <fullName evidence="1">Haloacid dehalogenase-like hydrolase</fullName>
    </submittedName>
</protein>
<dbReference type="RefSeq" id="WP_171203162.1">
    <property type="nucleotide sequence ID" value="NZ_BAAANP010000003.1"/>
</dbReference>
<name>A0A849BPG3_9ACTN</name>
<dbReference type="Proteomes" id="UP000555552">
    <property type="component" value="Unassembled WGS sequence"/>
</dbReference>
<dbReference type="InterPro" id="IPR023214">
    <property type="entry name" value="HAD_sf"/>
</dbReference>
<dbReference type="SUPFAM" id="SSF56784">
    <property type="entry name" value="HAD-like"/>
    <property type="match status" value="1"/>
</dbReference>
<dbReference type="Pfam" id="PF12710">
    <property type="entry name" value="HAD"/>
    <property type="match status" value="1"/>
</dbReference>
<gene>
    <name evidence="1" type="ORF">HLB09_09620</name>
</gene>
<comment type="caution">
    <text evidence="1">The sequence shown here is derived from an EMBL/GenBank/DDBJ whole genome shotgun (WGS) entry which is preliminary data.</text>
</comment>
<dbReference type="EMBL" id="JABEMA010000127">
    <property type="protein sequence ID" value="NNH23345.1"/>
    <property type="molecule type" value="Genomic_DNA"/>
</dbReference>
<dbReference type="InterPro" id="IPR036412">
    <property type="entry name" value="HAD-like_sf"/>
</dbReference>
<dbReference type="GO" id="GO:0016787">
    <property type="term" value="F:hydrolase activity"/>
    <property type="evidence" value="ECO:0007669"/>
    <property type="project" value="UniProtKB-KW"/>
</dbReference>
<evidence type="ECO:0000313" key="2">
    <source>
        <dbReference type="Proteomes" id="UP000555552"/>
    </source>
</evidence>
<dbReference type="Gene3D" id="1.20.1440.100">
    <property type="entry name" value="SG protein - dephosphorylation function"/>
    <property type="match status" value="1"/>
</dbReference>
<sequence>MGSSAPTSPDRGSGGGERATVVVDLDGTLVAGDAFGALLRHLLSRHRLRLLVAVVAAPLWGPGLLLAPTRSAAERGLVWLAGLGLDDEAFAAEVRRVAAVHAGGRRVAGAGVARVREHLRRGDRVVLATGCAEPLALAVRDALGLREVEVVATRLVRHRWRPPPPVVHARGPGKVTALRAAGVELPVDHAYSDSARDLPLLRGARVPHVVDPTRRDLRRLRRGLGRDVDVLRWAGTRSAGARGGEVGARRA</sequence>
<keyword evidence="2" id="KW-1185">Reference proteome</keyword>
<accession>A0A849BPG3</accession>
<evidence type="ECO:0000313" key="1">
    <source>
        <dbReference type="EMBL" id="NNH23345.1"/>
    </source>
</evidence>